<evidence type="ECO:0000313" key="2">
    <source>
        <dbReference type="Proteomes" id="UP001144978"/>
    </source>
</evidence>
<comment type="caution">
    <text evidence="1">The sequence shown here is derived from an EMBL/GenBank/DDBJ whole genome shotgun (WGS) entry which is preliminary data.</text>
</comment>
<keyword evidence="2" id="KW-1185">Reference proteome</keyword>
<name>A0ACC1Q0L7_9APHY</name>
<sequence length="307" mass="33633">MHFWYGFTVQDLHAKSFKRLTSTKLYVPDHIRLRSGGTSSCNLVPSVLWLSLRRITREGAFLTQLDSFRAFVSASRNVSARYRVLVALAVVLSVVTLAATVIACMAEQLERFVPDIWIDTASYASTVASDAITTGVLVFNLKRYRTGIERTDALLDRLASYSINTGTAAHRHREYAPTHPRECCLIRKGEAANCMTWLGPQSLFGKKVQVVFLALSIPSTKVYANSVLTALNSRNALVDASNAVSTHLEFTTLNQVANGDVEARMAIPVPATRVPQDDHSGRGLLSPVAGMEGEGRSFSDRLISGDL</sequence>
<reference evidence="1" key="1">
    <citation type="submission" date="2022-08" db="EMBL/GenBank/DDBJ databases">
        <title>Genome Sequence of Pycnoporus sanguineus.</title>
        <authorList>
            <person name="Buettner E."/>
        </authorList>
    </citation>
    <scope>NUCLEOTIDE SEQUENCE</scope>
    <source>
        <strain evidence="1">CG-C14</strain>
    </source>
</reference>
<proteinExistence type="predicted"/>
<evidence type="ECO:0000313" key="1">
    <source>
        <dbReference type="EMBL" id="KAJ3007366.1"/>
    </source>
</evidence>
<gene>
    <name evidence="1" type="ORF">NUW54_g3575</name>
</gene>
<protein>
    <submittedName>
        <fullName evidence="1">Uncharacterized protein</fullName>
    </submittedName>
</protein>
<organism evidence="1 2">
    <name type="scientific">Trametes sanguinea</name>
    <dbReference type="NCBI Taxonomy" id="158606"/>
    <lineage>
        <taxon>Eukaryota</taxon>
        <taxon>Fungi</taxon>
        <taxon>Dikarya</taxon>
        <taxon>Basidiomycota</taxon>
        <taxon>Agaricomycotina</taxon>
        <taxon>Agaricomycetes</taxon>
        <taxon>Polyporales</taxon>
        <taxon>Polyporaceae</taxon>
        <taxon>Trametes</taxon>
    </lineage>
</organism>
<dbReference type="EMBL" id="JANSHE010000757">
    <property type="protein sequence ID" value="KAJ3007366.1"/>
    <property type="molecule type" value="Genomic_DNA"/>
</dbReference>
<accession>A0ACC1Q0L7</accession>
<dbReference type="Proteomes" id="UP001144978">
    <property type="component" value="Unassembled WGS sequence"/>
</dbReference>